<feature type="region of interest" description="Disordered" evidence="1">
    <location>
        <begin position="1"/>
        <end position="52"/>
    </location>
</feature>
<dbReference type="Proteomes" id="UP001496627">
    <property type="component" value="Unassembled WGS sequence"/>
</dbReference>
<name>A0ABV0MCR4_9HYPH</name>
<reference evidence="2 3" key="1">
    <citation type="submission" date="2024-05" db="EMBL/GenBank/DDBJ databases">
        <title>Neorhizobium sp. Rsf11, a plant growth promoting and heavy metal resistant PAH-degrader.</title>
        <authorList>
            <person name="Golubev S.N."/>
            <person name="Muratova A.Y."/>
            <person name="Markelova M.I."/>
        </authorList>
    </citation>
    <scope>NUCLEOTIDE SEQUENCE [LARGE SCALE GENOMIC DNA]</scope>
    <source>
        <strain evidence="2 3">Rsf11</strain>
    </source>
</reference>
<accession>A0ABV0MCR4</accession>
<evidence type="ECO:0000256" key="1">
    <source>
        <dbReference type="SAM" id="MobiDB-lite"/>
    </source>
</evidence>
<dbReference type="RefSeq" id="WP_210058848.1">
    <property type="nucleotide sequence ID" value="NZ_JBEAAL010000049.1"/>
</dbReference>
<keyword evidence="3" id="KW-1185">Reference proteome</keyword>
<proteinExistence type="predicted"/>
<dbReference type="EMBL" id="JBEAAL010000049">
    <property type="protein sequence ID" value="MEQ1409616.1"/>
    <property type="molecule type" value="Genomic_DNA"/>
</dbReference>
<evidence type="ECO:0000313" key="3">
    <source>
        <dbReference type="Proteomes" id="UP001496627"/>
    </source>
</evidence>
<protein>
    <submittedName>
        <fullName evidence="2">Uncharacterized protein</fullName>
    </submittedName>
</protein>
<sequence length="100" mass="11511">MAEKKGQLQSEDRNGNRKPDGRPRSGKRTPEDRDHKPGKENLSNQCPSFHISPEHERVRFPLPWKRHLSPFDALPLPATRGLRGALSLTRFEPFPEINFC</sequence>
<organism evidence="2 3">
    <name type="scientific">Neorhizobium phenanthreniclasticum</name>
    <dbReference type="NCBI Taxonomy" id="3157917"/>
    <lineage>
        <taxon>Bacteria</taxon>
        <taxon>Pseudomonadati</taxon>
        <taxon>Pseudomonadota</taxon>
        <taxon>Alphaproteobacteria</taxon>
        <taxon>Hyphomicrobiales</taxon>
        <taxon>Rhizobiaceae</taxon>
        <taxon>Rhizobium/Agrobacterium group</taxon>
        <taxon>Neorhizobium</taxon>
    </lineage>
</organism>
<gene>
    <name evidence="2" type="ORF">ABK249_32445</name>
</gene>
<evidence type="ECO:0000313" key="2">
    <source>
        <dbReference type="EMBL" id="MEQ1409616.1"/>
    </source>
</evidence>
<comment type="caution">
    <text evidence="2">The sequence shown here is derived from an EMBL/GenBank/DDBJ whole genome shotgun (WGS) entry which is preliminary data.</text>
</comment>
<feature type="compositionally biased region" description="Basic and acidic residues" evidence="1">
    <location>
        <begin position="1"/>
        <end position="39"/>
    </location>
</feature>